<dbReference type="RefSeq" id="WP_089920780.1">
    <property type="nucleotide sequence ID" value="NZ_FOBB01000012.1"/>
</dbReference>
<protein>
    <recommendedName>
        <fullName evidence="2">DUF4397 domain-containing protein</fullName>
    </recommendedName>
</protein>
<dbReference type="Pfam" id="PF14344">
    <property type="entry name" value="DUF4397"/>
    <property type="match status" value="1"/>
</dbReference>
<reference evidence="3 4" key="1">
    <citation type="submission" date="2016-10" db="EMBL/GenBank/DDBJ databases">
        <authorList>
            <person name="de Groot N.N."/>
        </authorList>
    </citation>
    <scope>NUCLEOTIDE SEQUENCE [LARGE SCALE GENOMIC DNA]</scope>
    <source>
        <strain evidence="3 4">DSM 21039</strain>
    </source>
</reference>
<feature type="chain" id="PRO_5011571098" description="DUF4397 domain-containing protein" evidence="1">
    <location>
        <begin position="20"/>
        <end position="240"/>
    </location>
</feature>
<organism evidence="3 4">
    <name type="scientific">Chitinophaga rupis</name>
    <dbReference type="NCBI Taxonomy" id="573321"/>
    <lineage>
        <taxon>Bacteria</taxon>
        <taxon>Pseudomonadati</taxon>
        <taxon>Bacteroidota</taxon>
        <taxon>Chitinophagia</taxon>
        <taxon>Chitinophagales</taxon>
        <taxon>Chitinophagaceae</taxon>
        <taxon>Chitinophaga</taxon>
    </lineage>
</organism>
<name>A0A1H8J0D7_9BACT</name>
<sequence>MKKWIRPALIIFLLAAAVACSKNSDSDLPDTSASVRVYQFVDSNTAHFDFKLDTVTLGSNLGYGDNTQYKQFRAQKYSFYVYAAGSAAPILGGELNLRNGKHLSALLCRNHLNVLQLVVLDDDLAPPTVAANARIRVVNLCDTYYEIRGRNNLQPLSLDFRIRWGTNDTLRIFDGIAYGAATSSPEIRANPYQIDFNFRDSSLVLGTFPFQADSGKVYTLVTTGTATDKTRFKMWKLQHN</sequence>
<dbReference type="Proteomes" id="UP000198984">
    <property type="component" value="Unassembled WGS sequence"/>
</dbReference>
<keyword evidence="4" id="KW-1185">Reference proteome</keyword>
<dbReference type="AlphaFoldDB" id="A0A1H8J0D7"/>
<evidence type="ECO:0000256" key="1">
    <source>
        <dbReference type="SAM" id="SignalP"/>
    </source>
</evidence>
<proteinExistence type="predicted"/>
<evidence type="ECO:0000313" key="4">
    <source>
        <dbReference type="Proteomes" id="UP000198984"/>
    </source>
</evidence>
<dbReference type="PROSITE" id="PS51257">
    <property type="entry name" value="PROKAR_LIPOPROTEIN"/>
    <property type="match status" value="1"/>
</dbReference>
<keyword evidence="1" id="KW-0732">Signal</keyword>
<evidence type="ECO:0000259" key="2">
    <source>
        <dbReference type="Pfam" id="PF14344"/>
    </source>
</evidence>
<feature type="domain" description="DUF4397" evidence="2">
    <location>
        <begin position="33"/>
        <end position="141"/>
    </location>
</feature>
<dbReference type="InterPro" id="IPR025510">
    <property type="entry name" value="DUF4397"/>
</dbReference>
<dbReference type="EMBL" id="FOBB01000012">
    <property type="protein sequence ID" value="SEN74202.1"/>
    <property type="molecule type" value="Genomic_DNA"/>
</dbReference>
<dbReference type="OrthoDB" id="649338at2"/>
<evidence type="ECO:0000313" key="3">
    <source>
        <dbReference type="EMBL" id="SEN74202.1"/>
    </source>
</evidence>
<feature type="signal peptide" evidence="1">
    <location>
        <begin position="1"/>
        <end position="19"/>
    </location>
</feature>
<dbReference type="STRING" id="573321.SAMN04488505_112145"/>
<accession>A0A1H8J0D7</accession>
<gene>
    <name evidence="3" type="ORF">SAMN04488505_112145</name>
</gene>